<keyword evidence="5" id="KW-0413">Isomerase</keyword>
<feature type="region of interest" description="Disordered" evidence="4">
    <location>
        <begin position="1"/>
        <end position="20"/>
    </location>
</feature>
<dbReference type="InterPro" id="IPR011990">
    <property type="entry name" value="TPR-like_helical_dom_sf"/>
</dbReference>
<evidence type="ECO:0000313" key="5">
    <source>
        <dbReference type="EMBL" id="PXF40894.1"/>
    </source>
</evidence>
<gene>
    <name evidence="5" type="ORF">BWQ96_09387</name>
</gene>
<proteinExistence type="predicted"/>
<dbReference type="PANTHER" id="PTHR11242:SF0">
    <property type="entry name" value="TPR_REGION DOMAIN-CONTAINING PROTEIN"/>
    <property type="match status" value="1"/>
</dbReference>
<dbReference type="SUPFAM" id="SSF48452">
    <property type="entry name" value="TPR-like"/>
    <property type="match status" value="1"/>
</dbReference>
<name>A0A2V3IFN9_9FLOR</name>
<dbReference type="AlphaFoldDB" id="A0A2V3IFN9"/>
<keyword evidence="3" id="KW-0175">Coiled coil</keyword>
<organism evidence="5 6">
    <name type="scientific">Gracilariopsis chorda</name>
    <dbReference type="NCBI Taxonomy" id="448386"/>
    <lineage>
        <taxon>Eukaryota</taxon>
        <taxon>Rhodophyta</taxon>
        <taxon>Florideophyceae</taxon>
        <taxon>Rhodymeniophycidae</taxon>
        <taxon>Gracilariales</taxon>
        <taxon>Gracilariaceae</taxon>
        <taxon>Gracilariopsis</taxon>
    </lineage>
</organism>
<dbReference type="OrthoDB" id="433738at2759"/>
<dbReference type="Proteomes" id="UP000247409">
    <property type="component" value="Unassembled WGS sequence"/>
</dbReference>
<evidence type="ECO:0000256" key="3">
    <source>
        <dbReference type="SAM" id="Coils"/>
    </source>
</evidence>
<dbReference type="GO" id="GO:0016853">
    <property type="term" value="F:isomerase activity"/>
    <property type="evidence" value="ECO:0007669"/>
    <property type="project" value="UniProtKB-KW"/>
</dbReference>
<dbReference type="STRING" id="448386.A0A2V3IFN9"/>
<evidence type="ECO:0000256" key="2">
    <source>
        <dbReference type="ARBA" id="ARBA00022803"/>
    </source>
</evidence>
<comment type="caution">
    <text evidence="5">The sequence shown here is derived from an EMBL/GenBank/DDBJ whole genome shotgun (WGS) entry which is preliminary data.</text>
</comment>
<evidence type="ECO:0000256" key="1">
    <source>
        <dbReference type="ARBA" id="ARBA00022737"/>
    </source>
</evidence>
<evidence type="ECO:0000313" key="6">
    <source>
        <dbReference type="Proteomes" id="UP000247409"/>
    </source>
</evidence>
<dbReference type="InterPro" id="IPR039663">
    <property type="entry name" value="AIP/AIPL1/TTC9"/>
</dbReference>
<sequence length="242" mass="28407">MAETDAIEWDPQKDEPADLSELDYDYTSVQDKIDAGLREKEKGNRLFAQGKYEAAWKQYDRCFVHVFTSKEEWAAIGSEGRNAINKFRLPCHLNRGLCRLKKDELTDALWDFTEALRIEENNAKGLFRRATTLIRMVEADMAKEGTDQLWDLDEAEKKADDAKKDLHKAVRIVPGDLNVRNALDELKEVKKQLAEHRKRYRQQQKKLYYTFVSNLDRDNRKITETEEDLCKDMPNLERVYID</sequence>
<protein>
    <submittedName>
        <fullName evidence="5">Peptidyl-prolyl cis-trans isomerase FKBP4</fullName>
    </submittedName>
</protein>
<keyword evidence="2" id="KW-0802">TPR repeat</keyword>
<evidence type="ECO:0000256" key="4">
    <source>
        <dbReference type="SAM" id="MobiDB-lite"/>
    </source>
</evidence>
<keyword evidence="6" id="KW-1185">Reference proteome</keyword>
<dbReference type="PANTHER" id="PTHR11242">
    <property type="entry name" value="ARYL HYDROCARBON RECEPTOR INTERACTING PROTEIN RELATED"/>
    <property type="match status" value="1"/>
</dbReference>
<keyword evidence="1" id="KW-0677">Repeat</keyword>
<reference evidence="5 6" key="1">
    <citation type="journal article" date="2018" name="Mol. Biol. Evol.">
        <title>Analysis of the draft genome of the red seaweed Gracilariopsis chorda provides insights into genome size evolution in Rhodophyta.</title>
        <authorList>
            <person name="Lee J."/>
            <person name="Yang E.C."/>
            <person name="Graf L."/>
            <person name="Yang J.H."/>
            <person name="Qiu H."/>
            <person name="Zel Zion U."/>
            <person name="Chan C.X."/>
            <person name="Stephens T.G."/>
            <person name="Weber A.P.M."/>
            <person name="Boo G.H."/>
            <person name="Boo S.M."/>
            <person name="Kim K.M."/>
            <person name="Shin Y."/>
            <person name="Jung M."/>
            <person name="Lee S.J."/>
            <person name="Yim H.S."/>
            <person name="Lee J.H."/>
            <person name="Bhattacharya D."/>
            <person name="Yoon H.S."/>
        </authorList>
    </citation>
    <scope>NUCLEOTIDE SEQUENCE [LARGE SCALE GENOMIC DNA]</scope>
    <source>
        <strain evidence="5 6">SKKU-2015</strain>
        <tissue evidence="5">Whole body</tissue>
    </source>
</reference>
<accession>A0A2V3IFN9</accession>
<dbReference type="Gene3D" id="1.25.40.10">
    <property type="entry name" value="Tetratricopeptide repeat domain"/>
    <property type="match status" value="1"/>
</dbReference>
<dbReference type="EMBL" id="NBIV01000252">
    <property type="protein sequence ID" value="PXF40894.1"/>
    <property type="molecule type" value="Genomic_DNA"/>
</dbReference>
<feature type="coiled-coil region" evidence="3">
    <location>
        <begin position="152"/>
        <end position="206"/>
    </location>
</feature>